<evidence type="ECO:0000256" key="5">
    <source>
        <dbReference type="RuleBase" id="RU362022"/>
    </source>
</evidence>
<dbReference type="GO" id="GO:0032259">
    <property type="term" value="P:methylation"/>
    <property type="evidence" value="ECO:0007669"/>
    <property type="project" value="UniProtKB-KW"/>
</dbReference>
<gene>
    <name evidence="7" type="ORF">PHLCEN_2v13276</name>
</gene>
<dbReference type="GO" id="GO:0004671">
    <property type="term" value="F:protein C-terminal S-isoprenylcysteine carboxyl O-methyltransferase activity"/>
    <property type="evidence" value="ECO:0007669"/>
    <property type="project" value="UniProtKB-EC"/>
</dbReference>
<feature type="transmembrane region" description="Helical" evidence="5">
    <location>
        <begin position="186"/>
        <end position="209"/>
    </location>
</feature>
<comment type="subcellular location">
    <subcellularLocation>
        <location evidence="5">Endoplasmic reticulum membrane</location>
        <topology evidence="5">Multi-pass membrane protein</topology>
    </subcellularLocation>
    <subcellularLocation>
        <location evidence="1">Membrane</location>
        <topology evidence="1">Multi-pass membrane protein</topology>
    </subcellularLocation>
</comment>
<dbReference type="InterPro" id="IPR007269">
    <property type="entry name" value="ICMT_MeTrfase"/>
</dbReference>
<evidence type="ECO:0000256" key="1">
    <source>
        <dbReference type="ARBA" id="ARBA00004141"/>
    </source>
</evidence>
<feature type="transmembrane region" description="Helical" evidence="5">
    <location>
        <begin position="104"/>
        <end position="123"/>
    </location>
</feature>
<dbReference type="Proteomes" id="UP000186601">
    <property type="component" value="Unassembled WGS sequence"/>
</dbReference>
<dbReference type="Pfam" id="PF04140">
    <property type="entry name" value="ICMT"/>
    <property type="match status" value="1"/>
</dbReference>
<sequence length="243" mass="27458">MQAIAPPVFKIPLLALAAICTQVCLTPPNPPAKTEEKSKFEVDSGVKDVVPVLWITWLSKLLTQAMHAIEIVTILFPERADAGIMRWFYRAFPPASSGASSIKISPTFLVGLVCVTVAAYLRVKCYRHLGRHFTFELSLRKEHKLITDGPYSVVRHPSYTALFIYFAGLVMTLLGSGSWWAEHGIFFSLGRIMGMAMVSVVTVWVIFFLNRVQLEDKVLETNFREQWSAWAKETPYKIFPLVF</sequence>
<name>A0A2R6NEP5_9APHY</name>
<dbReference type="EMBL" id="MLYV02001309">
    <property type="protein sequence ID" value="PSR70835.1"/>
    <property type="molecule type" value="Genomic_DNA"/>
</dbReference>
<evidence type="ECO:0000313" key="8">
    <source>
        <dbReference type="Proteomes" id="UP000186601"/>
    </source>
</evidence>
<dbReference type="EC" id="2.1.1.100" evidence="5"/>
<evidence type="ECO:0000313" key="7">
    <source>
        <dbReference type="EMBL" id="PSR70835.1"/>
    </source>
</evidence>
<comment type="caution">
    <text evidence="7">The sequence shown here is derived from an EMBL/GenBank/DDBJ whole genome shotgun (WGS) entry which is preliminary data.</text>
</comment>
<keyword evidence="5" id="KW-0256">Endoplasmic reticulum</keyword>
<feature type="transmembrane region" description="Helical" evidence="5">
    <location>
        <begin position="162"/>
        <end position="180"/>
    </location>
</feature>
<dbReference type="PANTHER" id="PTHR12714:SF9">
    <property type="entry name" value="PROTEIN-S-ISOPRENYLCYSTEINE O-METHYLTRANSFERASE"/>
    <property type="match status" value="1"/>
</dbReference>
<comment type="catalytic activity">
    <reaction evidence="5">
        <text>[protein]-C-terminal S-[(2E,6E)-farnesyl]-L-cysteine + S-adenosyl-L-methionine = [protein]-C-terminal S-[(2E,6E)-farnesyl]-L-cysteine methyl ester + S-adenosyl-L-homocysteine</text>
        <dbReference type="Rhea" id="RHEA:21672"/>
        <dbReference type="Rhea" id="RHEA-COMP:12125"/>
        <dbReference type="Rhea" id="RHEA-COMP:12126"/>
        <dbReference type="ChEBI" id="CHEBI:57856"/>
        <dbReference type="ChEBI" id="CHEBI:59789"/>
        <dbReference type="ChEBI" id="CHEBI:90510"/>
        <dbReference type="ChEBI" id="CHEBI:90511"/>
        <dbReference type="EC" id="2.1.1.100"/>
    </reaction>
</comment>
<evidence type="ECO:0000256" key="4">
    <source>
        <dbReference type="ARBA" id="ARBA00023136"/>
    </source>
</evidence>
<keyword evidence="6" id="KW-0732">Signal</keyword>
<proteinExistence type="inferred from homology"/>
<dbReference type="PANTHER" id="PTHR12714">
    <property type="entry name" value="PROTEIN-S ISOPRENYLCYSTEINE O-METHYLTRANSFERASE"/>
    <property type="match status" value="1"/>
</dbReference>
<comment type="similarity">
    <text evidence="5">Belongs to the class VI-like SAM-binding methyltransferase superfamily. Isoprenylcysteine carboxyl methyltransferase family.</text>
</comment>
<keyword evidence="8" id="KW-1185">Reference proteome</keyword>
<organism evidence="7 8">
    <name type="scientific">Hermanssonia centrifuga</name>
    <dbReference type="NCBI Taxonomy" id="98765"/>
    <lineage>
        <taxon>Eukaryota</taxon>
        <taxon>Fungi</taxon>
        <taxon>Dikarya</taxon>
        <taxon>Basidiomycota</taxon>
        <taxon>Agaricomycotina</taxon>
        <taxon>Agaricomycetes</taxon>
        <taxon>Polyporales</taxon>
        <taxon>Meruliaceae</taxon>
        <taxon>Hermanssonia</taxon>
    </lineage>
</organism>
<keyword evidence="5" id="KW-0808">Transferase</keyword>
<dbReference type="STRING" id="98765.A0A2R6NEP5"/>
<protein>
    <recommendedName>
        <fullName evidence="5">Protein-S-isoprenylcysteine O-methyltransferase</fullName>
        <ecNumber evidence="5">2.1.1.100</ecNumber>
    </recommendedName>
</protein>
<evidence type="ECO:0000256" key="3">
    <source>
        <dbReference type="ARBA" id="ARBA00022989"/>
    </source>
</evidence>
<dbReference type="Gene3D" id="1.20.120.1630">
    <property type="match status" value="1"/>
</dbReference>
<keyword evidence="5" id="KW-0949">S-adenosyl-L-methionine</keyword>
<dbReference type="OrthoDB" id="422086at2759"/>
<keyword evidence="3 5" id="KW-1133">Transmembrane helix</keyword>
<keyword evidence="4 5" id="KW-0472">Membrane</keyword>
<keyword evidence="5" id="KW-0489">Methyltransferase</keyword>
<feature type="signal peptide" evidence="6">
    <location>
        <begin position="1"/>
        <end position="25"/>
    </location>
</feature>
<evidence type="ECO:0000256" key="2">
    <source>
        <dbReference type="ARBA" id="ARBA00022692"/>
    </source>
</evidence>
<comment type="caution">
    <text evidence="5">Lacks conserved residue(s) required for the propagation of feature annotation.</text>
</comment>
<accession>A0A2R6NEP5</accession>
<evidence type="ECO:0000256" key="6">
    <source>
        <dbReference type="SAM" id="SignalP"/>
    </source>
</evidence>
<keyword evidence="2 5" id="KW-0812">Transmembrane</keyword>
<dbReference type="AlphaFoldDB" id="A0A2R6NEP5"/>
<dbReference type="GO" id="GO:0005789">
    <property type="term" value="C:endoplasmic reticulum membrane"/>
    <property type="evidence" value="ECO:0007669"/>
    <property type="project" value="UniProtKB-SubCell"/>
</dbReference>
<feature type="chain" id="PRO_5015305107" description="Protein-S-isoprenylcysteine O-methyltransferase" evidence="6">
    <location>
        <begin position="26"/>
        <end position="243"/>
    </location>
</feature>
<reference evidence="7 8" key="1">
    <citation type="submission" date="2018-02" db="EMBL/GenBank/DDBJ databases">
        <title>Genome sequence of the basidiomycete white-rot fungus Phlebia centrifuga.</title>
        <authorList>
            <person name="Granchi Z."/>
            <person name="Peng M."/>
            <person name="de Vries R.P."/>
            <person name="Hilden K."/>
            <person name="Makela M.R."/>
            <person name="Grigoriev I."/>
            <person name="Riley R."/>
        </authorList>
    </citation>
    <scope>NUCLEOTIDE SEQUENCE [LARGE SCALE GENOMIC DNA]</scope>
    <source>
        <strain evidence="7 8">FBCC195</strain>
    </source>
</reference>